<evidence type="ECO:0000256" key="2">
    <source>
        <dbReference type="ARBA" id="ARBA00046328"/>
    </source>
</evidence>
<evidence type="ECO:0000313" key="5">
    <source>
        <dbReference type="EMBL" id="RKP33396.1"/>
    </source>
</evidence>
<organism evidence="5 6">
    <name type="scientific">Dimargaris cristalligena</name>
    <dbReference type="NCBI Taxonomy" id="215637"/>
    <lineage>
        <taxon>Eukaryota</taxon>
        <taxon>Fungi</taxon>
        <taxon>Fungi incertae sedis</taxon>
        <taxon>Zoopagomycota</taxon>
        <taxon>Kickxellomycotina</taxon>
        <taxon>Dimargaritomycetes</taxon>
        <taxon>Dimargaritales</taxon>
        <taxon>Dimargaritaceae</taxon>
        <taxon>Dimargaris</taxon>
    </lineage>
</organism>
<dbReference type="PROSITE" id="PS50800">
    <property type="entry name" value="SAP"/>
    <property type="match status" value="1"/>
</dbReference>
<dbReference type="EMBL" id="ML003939">
    <property type="protein sequence ID" value="RKP33396.1"/>
    <property type="molecule type" value="Genomic_DNA"/>
</dbReference>
<protein>
    <recommendedName>
        <fullName evidence="4">SAP domain-containing protein</fullName>
    </recommendedName>
</protein>
<dbReference type="AlphaFoldDB" id="A0A4P9ZJH5"/>
<evidence type="ECO:0000259" key="4">
    <source>
        <dbReference type="PROSITE" id="PS50800"/>
    </source>
</evidence>
<dbReference type="GO" id="GO:0005634">
    <property type="term" value="C:nucleus"/>
    <property type="evidence" value="ECO:0007669"/>
    <property type="project" value="TreeGrafter"/>
</dbReference>
<evidence type="ECO:0000256" key="3">
    <source>
        <dbReference type="SAM" id="MobiDB-lite"/>
    </source>
</evidence>
<feature type="compositionally biased region" description="Low complexity" evidence="3">
    <location>
        <begin position="157"/>
        <end position="176"/>
    </location>
</feature>
<dbReference type="PANTHER" id="PTHR46551:SF1">
    <property type="entry name" value="SAP DOMAIN-CONTAINING RIBONUCLEOPROTEIN"/>
    <property type="match status" value="1"/>
</dbReference>
<dbReference type="Gene3D" id="1.10.720.30">
    <property type="entry name" value="SAP domain"/>
    <property type="match status" value="1"/>
</dbReference>
<dbReference type="Proteomes" id="UP000268162">
    <property type="component" value="Unassembled WGS sequence"/>
</dbReference>
<evidence type="ECO:0000313" key="6">
    <source>
        <dbReference type="Proteomes" id="UP000268162"/>
    </source>
</evidence>
<dbReference type="SMART" id="SM00513">
    <property type="entry name" value="SAP"/>
    <property type="match status" value="1"/>
</dbReference>
<accession>A0A4P9ZJH5</accession>
<dbReference type="GO" id="GO:0016973">
    <property type="term" value="P:poly(A)+ mRNA export from nucleus"/>
    <property type="evidence" value="ECO:0007669"/>
    <property type="project" value="TreeGrafter"/>
</dbReference>
<evidence type="ECO:0000256" key="1">
    <source>
        <dbReference type="ARBA" id="ARBA00022553"/>
    </source>
</evidence>
<sequence length="182" mass="18565">MDVDQLSKMKVAELKEICASLGLSQTGKKDDLKARIVEHNAQKADTPVAKKVKTEPVSGGDTPAEATGKSAPAPSAAEPTTATQPEKAVVATAASSVPHPATTTPSSTTAPSNDATSPSKSDTSPAATATSPAPAVVDAEEERRRQRASRFGITYRAPPKTTPSTTTTAAATKQSTNGSVPQ</sequence>
<keyword evidence="6" id="KW-1185">Reference proteome</keyword>
<feature type="compositionally biased region" description="Low complexity" evidence="3">
    <location>
        <begin position="69"/>
        <end position="137"/>
    </location>
</feature>
<keyword evidence="1" id="KW-0597">Phosphoprotein</keyword>
<comment type="similarity">
    <text evidence="2">Belongs to the SAP domain-containing ribonucleoprotein family.</text>
</comment>
<feature type="region of interest" description="Disordered" evidence="3">
    <location>
        <begin position="38"/>
        <end position="182"/>
    </location>
</feature>
<dbReference type="InterPro" id="IPR003034">
    <property type="entry name" value="SAP_dom"/>
</dbReference>
<reference evidence="6" key="1">
    <citation type="journal article" date="2018" name="Nat. Microbiol.">
        <title>Leveraging single-cell genomics to expand the fungal tree of life.</title>
        <authorList>
            <person name="Ahrendt S.R."/>
            <person name="Quandt C.A."/>
            <person name="Ciobanu D."/>
            <person name="Clum A."/>
            <person name="Salamov A."/>
            <person name="Andreopoulos B."/>
            <person name="Cheng J.F."/>
            <person name="Woyke T."/>
            <person name="Pelin A."/>
            <person name="Henrissat B."/>
            <person name="Reynolds N.K."/>
            <person name="Benny G.L."/>
            <person name="Smith M.E."/>
            <person name="James T.Y."/>
            <person name="Grigoriev I.V."/>
        </authorList>
    </citation>
    <scope>NUCLEOTIDE SEQUENCE [LARGE SCALE GENOMIC DNA]</scope>
    <source>
        <strain evidence="6">RSA 468</strain>
    </source>
</reference>
<gene>
    <name evidence="5" type="ORF">BJ085DRAFT_32770</name>
</gene>
<proteinExistence type="inferred from homology"/>
<feature type="domain" description="SAP" evidence="4">
    <location>
        <begin position="6"/>
        <end position="40"/>
    </location>
</feature>
<dbReference type="PANTHER" id="PTHR46551">
    <property type="entry name" value="SAP DOMAIN-CONTAINING RIBONUCLEOPROTEIN"/>
    <property type="match status" value="1"/>
</dbReference>
<dbReference type="InterPro" id="IPR052240">
    <property type="entry name" value="SAP_domain_ribonucleoprotein"/>
</dbReference>
<dbReference type="Pfam" id="PF02037">
    <property type="entry name" value="SAP"/>
    <property type="match status" value="1"/>
</dbReference>
<dbReference type="InterPro" id="IPR036361">
    <property type="entry name" value="SAP_dom_sf"/>
</dbReference>
<dbReference type="SUPFAM" id="SSF68906">
    <property type="entry name" value="SAP domain"/>
    <property type="match status" value="1"/>
</dbReference>
<name>A0A4P9ZJH5_9FUNG</name>